<organism evidence="1 2">
    <name type="scientific">Cupriavidus pauculus</name>
    <dbReference type="NCBI Taxonomy" id="82633"/>
    <lineage>
        <taxon>Bacteria</taxon>
        <taxon>Pseudomonadati</taxon>
        <taxon>Pseudomonadota</taxon>
        <taxon>Betaproteobacteria</taxon>
        <taxon>Burkholderiales</taxon>
        <taxon>Burkholderiaceae</taxon>
        <taxon>Cupriavidus</taxon>
    </lineage>
</organism>
<dbReference type="Proteomes" id="UP000234341">
    <property type="component" value="Unassembled WGS sequence"/>
</dbReference>
<dbReference type="InterPro" id="IPR021223">
    <property type="entry name" value="AbiGi"/>
</dbReference>
<dbReference type="Pfam" id="PF10899">
    <property type="entry name" value="AbiGi"/>
    <property type="match status" value="1"/>
</dbReference>
<dbReference type="RefSeq" id="WP_101683996.1">
    <property type="nucleotide sequence ID" value="NZ_PJRP01000014.1"/>
</dbReference>
<name>A0A2N5C6V6_9BURK</name>
<sequence length="249" mass="28493">MARPKSQTLFHFTPKLDYLKSILKDGFHPRYCLEDMSWSGKNLSNAFPMVCFCDIPLGRVDLHVQQYGNYGIGMSRSWAVRNRLNPVIYLSETSMLGDSFQSLNSETLGVNNETMSETRRQFLKIARNIKPLTGSMRVKGVITNNIDFYQESEWRYLPDHEKISFFMSAAKWNKAGSVEEANNITFEYCLLGFNADDIRYLFVERDGDIPDLIDFMQSSGSGLGKRFSGDDMKILQTRIVSLESLAQDL</sequence>
<dbReference type="EMBL" id="PJRP01000014">
    <property type="protein sequence ID" value="PLP97910.1"/>
    <property type="molecule type" value="Genomic_DNA"/>
</dbReference>
<accession>A0A2N5C6V6</accession>
<gene>
    <name evidence="1" type="ORF">CYJ10_24210</name>
</gene>
<evidence type="ECO:0000313" key="1">
    <source>
        <dbReference type="EMBL" id="PLP97910.1"/>
    </source>
</evidence>
<protein>
    <submittedName>
        <fullName evidence="1">Uncharacterized protein</fullName>
    </submittedName>
</protein>
<evidence type="ECO:0000313" key="2">
    <source>
        <dbReference type="Proteomes" id="UP000234341"/>
    </source>
</evidence>
<dbReference type="OrthoDB" id="680500at2"/>
<reference evidence="1 2" key="1">
    <citation type="submission" date="2017-12" db="EMBL/GenBank/DDBJ databases">
        <title>Genome sequence of the active heterotrophic nitrifier-denitrifier, Cupriavidus pauculus UM1.</title>
        <authorList>
            <person name="Putonti C."/>
            <person name="Castignetti D."/>
        </authorList>
    </citation>
    <scope>NUCLEOTIDE SEQUENCE [LARGE SCALE GENOMIC DNA]</scope>
    <source>
        <strain evidence="1 2">UM1</strain>
    </source>
</reference>
<proteinExistence type="predicted"/>
<dbReference type="AlphaFoldDB" id="A0A2N5C6V6"/>
<comment type="caution">
    <text evidence="1">The sequence shown here is derived from an EMBL/GenBank/DDBJ whole genome shotgun (WGS) entry which is preliminary data.</text>
</comment>